<protein>
    <submittedName>
        <fullName evidence="1">Uncharacterized protein</fullName>
    </submittedName>
</protein>
<name>A0A5N4DX47_CAMDR</name>
<sequence>MGFSGSILQSEDSWTLTPHSPCPPWEGSLASSFSKLGCLAGEKRCWQISVFQVPSDCGPEGLELVHRLLLAPQPTLGSSLGIWCRIP</sequence>
<dbReference type="EMBL" id="JWIN03000008">
    <property type="protein sequence ID" value="KAB1275753.1"/>
    <property type="molecule type" value="Genomic_DNA"/>
</dbReference>
<comment type="caution">
    <text evidence="1">The sequence shown here is derived from an EMBL/GenBank/DDBJ whole genome shotgun (WGS) entry which is preliminary data.</text>
</comment>
<proteinExistence type="predicted"/>
<evidence type="ECO:0000313" key="1">
    <source>
        <dbReference type="EMBL" id="KAB1275753.1"/>
    </source>
</evidence>
<reference evidence="1 2" key="1">
    <citation type="journal article" date="2019" name="Mol. Ecol. Resour.">
        <title>Improving Illumina assemblies with Hi-C and long reads: an example with the North African dromedary.</title>
        <authorList>
            <person name="Elbers J.P."/>
            <person name="Rogers M.F."/>
            <person name="Perelman P.L."/>
            <person name="Proskuryakova A.A."/>
            <person name="Serdyukova N.A."/>
            <person name="Johnson W.E."/>
            <person name="Horin P."/>
            <person name="Corander J."/>
            <person name="Murphy D."/>
            <person name="Burger P.A."/>
        </authorList>
    </citation>
    <scope>NUCLEOTIDE SEQUENCE [LARGE SCALE GENOMIC DNA]</scope>
    <source>
        <strain evidence="1">Drom800</strain>
        <tissue evidence="1">Blood</tissue>
    </source>
</reference>
<gene>
    <name evidence="1" type="ORF">Cadr_000010237</name>
</gene>
<accession>A0A5N4DX47</accession>
<organism evidence="1 2">
    <name type="scientific">Camelus dromedarius</name>
    <name type="common">Dromedary</name>
    <name type="synonym">Arabian camel</name>
    <dbReference type="NCBI Taxonomy" id="9838"/>
    <lineage>
        <taxon>Eukaryota</taxon>
        <taxon>Metazoa</taxon>
        <taxon>Chordata</taxon>
        <taxon>Craniata</taxon>
        <taxon>Vertebrata</taxon>
        <taxon>Euteleostomi</taxon>
        <taxon>Mammalia</taxon>
        <taxon>Eutheria</taxon>
        <taxon>Laurasiatheria</taxon>
        <taxon>Artiodactyla</taxon>
        <taxon>Tylopoda</taxon>
        <taxon>Camelidae</taxon>
        <taxon>Camelus</taxon>
    </lineage>
</organism>
<keyword evidence="2" id="KW-1185">Reference proteome</keyword>
<evidence type="ECO:0000313" key="2">
    <source>
        <dbReference type="Proteomes" id="UP000299084"/>
    </source>
</evidence>
<dbReference type="AlphaFoldDB" id="A0A5N4DX47"/>
<dbReference type="Proteomes" id="UP000299084">
    <property type="component" value="Unassembled WGS sequence"/>
</dbReference>